<name>A0ACC2NQM7_9HYME</name>
<dbReference type="Proteomes" id="UP001239111">
    <property type="component" value="Chromosome 3"/>
</dbReference>
<keyword evidence="2" id="KW-1185">Reference proteome</keyword>
<accession>A0ACC2NQM7</accession>
<sequence length="334" mass="37578">MEVDQNGDQVSELIRAVRKADTRTTRQLLENGMDVNTTDDDGDSLLHIAVVYPLPEFIEYLLERGADVNAVRKDGKSIIHSWERGVLSGECKDDTYCEVLELLVAYGARVADVDLVPKGKYLIETIVRIGSVDDARLLLDDLKTRENEIVYNILHGAISSYWAETLEYLLDTKVFDVNETDPGGRTALHIAAIGYDAQSSTLLLENGADPNLRNKNGEAPLIIAVRLGNPKVVDVLLSYRADINAVTHDNVTLLELVPRHHAPTSLDLYQCIIKQVALLECQGSQVNPEYHTQMNRRTDFVANYPIYGKRTFLNFLKVRPDLKEHLKAFDYDLR</sequence>
<proteinExistence type="predicted"/>
<gene>
    <name evidence="1" type="ORF">QAD02_004390</name>
</gene>
<protein>
    <submittedName>
        <fullName evidence="1">Uncharacterized protein</fullName>
    </submittedName>
</protein>
<dbReference type="EMBL" id="CM056743">
    <property type="protein sequence ID" value="KAJ8673128.1"/>
    <property type="molecule type" value="Genomic_DNA"/>
</dbReference>
<evidence type="ECO:0000313" key="2">
    <source>
        <dbReference type="Proteomes" id="UP001239111"/>
    </source>
</evidence>
<reference evidence="1" key="1">
    <citation type="submission" date="2023-04" db="EMBL/GenBank/DDBJ databases">
        <title>A chromosome-level genome assembly of the parasitoid wasp Eretmocerus hayati.</title>
        <authorList>
            <person name="Zhong Y."/>
            <person name="Liu S."/>
            <person name="Liu Y."/>
        </authorList>
    </citation>
    <scope>NUCLEOTIDE SEQUENCE</scope>
    <source>
        <strain evidence="1">ZJU_SS_LIU_2023</strain>
    </source>
</reference>
<evidence type="ECO:0000313" key="1">
    <source>
        <dbReference type="EMBL" id="KAJ8673128.1"/>
    </source>
</evidence>
<comment type="caution">
    <text evidence="1">The sequence shown here is derived from an EMBL/GenBank/DDBJ whole genome shotgun (WGS) entry which is preliminary data.</text>
</comment>
<organism evidence="1 2">
    <name type="scientific">Eretmocerus hayati</name>
    <dbReference type="NCBI Taxonomy" id="131215"/>
    <lineage>
        <taxon>Eukaryota</taxon>
        <taxon>Metazoa</taxon>
        <taxon>Ecdysozoa</taxon>
        <taxon>Arthropoda</taxon>
        <taxon>Hexapoda</taxon>
        <taxon>Insecta</taxon>
        <taxon>Pterygota</taxon>
        <taxon>Neoptera</taxon>
        <taxon>Endopterygota</taxon>
        <taxon>Hymenoptera</taxon>
        <taxon>Apocrita</taxon>
        <taxon>Proctotrupomorpha</taxon>
        <taxon>Chalcidoidea</taxon>
        <taxon>Aphelinidae</taxon>
        <taxon>Aphelininae</taxon>
        <taxon>Eretmocerus</taxon>
    </lineage>
</organism>